<evidence type="ECO:0000313" key="13">
    <source>
        <dbReference type="EnsemblProtists" id="EKX46892"/>
    </source>
</evidence>
<sequence length="235" mass="25989">MTSLQQALGVKFKDITILRQALLHPSITASRLESNQRLEFLGDAVLGCVVAEKLYEERKGLNEGELTLARQNLVSTAALAEIALEQGYDKLLFMSFQEEGYGGRGNVKILADTVEAVIGAVFVDQGYQCAQMVIERLYKTKFAKMETSTILTMDPISSVMNFSKQLGLEPCYKVVKEGVEHAPKFTVHLSLNGHPLGWGTGRSSKDAKYAASQYALKLLESKTKQEIEAIKKPRN</sequence>
<dbReference type="Proteomes" id="UP000011087">
    <property type="component" value="Unassembled WGS sequence"/>
</dbReference>
<dbReference type="InterPro" id="IPR036389">
    <property type="entry name" value="RNase_III_sf"/>
</dbReference>
<dbReference type="InterPro" id="IPR014720">
    <property type="entry name" value="dsRBD_dom"/>
</dbReference>
<dbReference type="OrthoDB" id="67027at2759"/>
<keyword evidence="14" id="KW-1185">Reference proteome</keyword>
<dbReference type="PROSITE" id="PS50137">
    <property type="entry name" value="DS_RBD"/>
    <property type="match status" value="1"/>
</dbReference>
<gene>
    <name evidence="12" type="ORF">GUITHDRAFT_152239</name>
</gene>
<dbReference type="GO" id="GO:0046872">
    <property type="term" value="F:metal ion binding"/>
    <property type="evidence" value="ECO:0007669"/>
    <property type="project" value="UniProtKB-KW"/>
</dbReference>
<dbReference type="Gene3D" id="1.10.1520.10">
    <property type="entry name" value="Ribonuclease III domain"/>
    <property type="match status" value="1"/>
</dbReference>
<dbReference type="PROSITE" id="PS50142">
    <property type="entry name" value="RNASE_3_2"/>
    <property type="match status" value="1"/>
</dbReference>
<accession>L1JF22</accession>
<evidence type="ECO:0000256" key="3">
    <source>
        <dbReference type="ARBA" id="ARBA00022722"/>
    </source>
</evidence>
<dbReference type="SMART" id="SM00358">
    <property type="entry name" value="DSRM"/>
    <property type="match status" value="1"/>
</dbReference>
<dbReference type="Gene3D" id="3.30.160.20">
    <property type="match status" value="1"/>
</dbReference>
<dbReference type="GO" id="GO:0034963">
    <property type="term" value="P:box C/D sno(s)RNA processing"/>
    <property type="evidence" value="ECO:0007669"/>
    <property type="project" value="UniProtKB-ARBA"/>
</dbReference>
<dbReference type="STRING" id="905079.L1JF22"/>
<keyword evidence="7" id="KW-0460">Magnesium</keyword>
<evidence type="ECO:0000256" key="4">
    <source>
        <dbReference type="ARBA" id="ARBA00022723"/>
    </source>
</evidence>
<keyword evidence="4" id="KW-0479">Metal-binding</keyword>
<dbReference type="HAMAP" id="MF_00104">
    <property type="entry name" value="RNase_III"/>
    <property type="match status" value="1"/>
</dbReference>
<dbReference type="Pfam" id="PF00035">
    <property type="entry name" value="dsrm"/>
    <property type="match status" value="1"/>
</dbReference>
<evidence type="ECO:0000256" key="1">
    <source>
        <dbReference type="ARBA" id="ARBA00000109"/>
    </source>
</evidence>
<proteinExistence type="inferred from homology"/>
<evidence type="ECO:0000256" key="6">
    <source>
        <dbReference type="ARBA" id="ARBA00022801"/>
    </source>
</evidence>
<evidence type="ECO:0000256" key="5">
    <source>
        <dbReference type="ARBA" id="ARBA00022759"/>
    </source>
</evidence>
<keyword evidence="5" id="KW-0255">Endonuclease</keyword>
<dbReference type="GO" id="GO:0006364">
    <property type="term" value="P:rRNA processing"/>
    <property type="evidence" value="ECO:0007669"/>
    <property type="project" value="InterPro"/>
</dbReference>
<dbReference type="PANTHER" id="PTHR14950:SF37">
    <property type="entry name" value="ENDORIBONUCLEASE DICER"/>
    <property type="match status" value="1"/>
</dbReference>
<protein>
    <recommendedName>
        <fullName evidence="2">ribonuclease III</fullName>
        <ecNumber evidence="2">3.1.26.3</ecNumber>
    </recommendedName>
</protein>
<evidence type="ECO:0000259" key="10">
    <source>
        <dbReference type="PROSITE" id="PS50137"/>
    </source>
</evidence>
<dbReference type="SUPFAM" id="SSF54768">
    <property type="entry name" value="dsRNA-binding domain-like"/>
    <property type="match status" value="1"/>
</dbReference>
<dbReference type="SMART" id="SM00535">
    <property type="entry name" value="RIBOc"/>
    <property type="match status" value="1"/>
</dbReference>
<name>L1JF22_GUITC</name>
<dbReference type="CDD" id="cd10845">
    <property type="entry name" value="DSRM_RNAse_III_family"/>
    <property type="match status" value="1"/>
</dbReference>
<dbReference type="KEGG" id="gtt:GUITHDRAFT_152239"/>
<evidence type="ECO:0000256" key="7">
    <source>
        <dbReference type="ARBA" id="ARBA00022842"/>
    </source>
</evidence>
<dbReference type="RefSeq" id="XP_005833872.1">
    <property type="nucleotide sequence ID" value="XM_005833815.1"/>
</dbReference>
<evidence type="ECO:0000256" key="9">
    <source>
        <dbReference type="PROSITE-ProRule" id="PRU00266"/>
    </source>
</evidence>
<organism evidence="12">
    <name type="scientific">Guillardia theta (strain CCMP2712)</name>
    <name type="common">Cryptophyte</name>
    <dbReference type="NCBI Taxonomy" id="905079"/>
    <lineage>
        <taxon>Eukaryota</taxon>
        <taxon>Cryptophyceae</taxon>
        <taxon>Pyrenomonadales</taxon>
        <taxon>Geminigeraceae</taxon>
        <taxon>Guillardia</taxon>
    </lineage>
</organism>
<dbReference type="eggNOG" id="KOG1817">
    <property type="taxonomic scope" value="Eukaryota"/>
</dbReference>
<dbReference type="Pfam" id="PF14622">
    <property type="entry name" value="Ribonucleas_3_3"/>
    <property type="match status" value="1"/>
</dbReference>
<dbReference type="CDD" id="cd00593">
    <property type="entry name" value="RIBOc"/>
    <property type="match status" value="1"/>
</dbReference>
<dbReference type="NCBIfam" id="TIGR02191">
    <property type="entry name" value="RNaseIII"/>
    <property type="match status" value="1"/>
</dbReference>
<reference evidence="12 14" key="1">
    <citation type="journal article" date="2012" name="Nature">
        <title>Algal genomes reveal evolutionary mosaicism and the fate of nucleomorphs.</title>
        <authorList>
            <consortium name="DOE Joint Genome Institute"/>
            <person name="Curtis B.A."/>
            <person name="Tanifuji G."/>
            <person name="Burki F."/>
            <person name="Gruber A."/>
            <person name="Irimia M."/>
            <person name="Maruyama S."/>
            <person name="Arias M.C."/>
            <person name="Ball S.G."/>
            <person name="Gile G.H."/>
            <person name="Hirakawa Y."/>
            <person name="Hopkins J.F."/>
            <person name="Kuo A."/>
            <person name="Rensing S.A."/>
            <person name="Schmutz J."/>
            <person name="Symeonidi A."/>
            <person name="Elias M."/>
            <person name="Eveleigh R.J."/>
            <person name="Herman E.K."/>
            <person name="Klute M.J."/>
            <person name="Nakayama T."/>
            <person name="Obornik M."/>
            <person name="Reyes-Prieto A."/>
            <person name="Armbrust E.V."/>
            <person name="Aves S.J."/>
            <person name="Beiko R.G."/>
            <person name="Coutinho P."/>
            <person name="Dacks J.B."/>
            <person name="Durnford D.G."/>
            <person name="Fast N.M."/>
            <person name="Green B.R."/>
            <person name="Grisdale C.J."/>
            <person name="Hempel F."/>
            <person name="Henrissat B."/>
            <person name="Hoppner M.P."/>
            <person name="Ishida K."/>
            <person name="Kim E."/>
            <person name="Koreny L."/>
            <person name="Kroth P.G."/>
            <person name="Liu Y."/>
            <person name="Malik S.B."/>
            <person name="Maier U.G."/>
            <person name="McRose D."/>
            <person name="Mock T."/>
            <person name="Neilson J.A."/>
            <person name="Onodera N.T."/>
            <person name="Poole A.M."/>
            <person name="Pritham E.J."/>
            <person name="Richards T.A."/>
            <person name="Rocap G."/>
            <person name="Roy S.W."/>
            <person name="Sarai C."/>
            <person name="Schaack S."/>
            <person name="Shirato S."/>
            <person name="Slamovits C.H."/>
            <person name="Spencer D.F."/>
            <person name="Suzuki S."/>
            <person name="Worden A.Z."/>
            <person name="Zauner S."/>
            <person name="Barry K."/>
            <person name="Bell C."/>
            <person name="Bharti A.K."/>
            <person name="Crow J.A."/>
            <person name="Grimwood J."/>
            <person name="Kramer R."/>
            <person name="Lindquist E."/>
            <person name="Lucas S."/>
            <person name="Salamov A."/>
            <person name="McFadden G.I."/>
            <person name="Lane C.E."/>
            <person name="Keeling P.J."/>
            <person name="Gray M.W."/>
            <person name="Grigoriev I.V."/>
            <person name="Archibald J.M."/>
        </authorList>
    </citation>
    <scope>NUCLEOTIDE SEQUENCE</scope>
    <source>
        <strain evidence="12 14">CCMP2712</strain>
    </source>
</reference>
<dbReference type="AlphaFoldDB" id="L1JF22"/>
<evidence type="ECO:0000313" key="14">
    <source>
        <dbReference type="Proteomes" id="UP000011087"/>
    </source>
</evidence>
<dbReference type="GO" id="GO:0030847">
    <property type="term" value="P:termination of RNA polymerase II transcription, exosome-dependent"/>
    <property type="evidence" value="ECO:0007669"/>
    <property type="project" value="UniProtKB-ARBA"/>
</dbReference>
<dbReference type="GO" id="GO:0034475">
    <property type="term" value="P:U4 snRNA 3'-end processing"/>
    <property type="evidence" value="ECO:0007669"/>
    <property type="project" value="UniProtKB-ARBA"/>
</dbReference>
<evidence type="ECO:0000256" key="8">
    <source>
        <dbReference type="ARBA" id="ARBA00022884"/>
    </source>
</evidence>
<evidence type="ECO:0000259" key="11">
    <source>
        <dbReference type="PROSITE" id="PS50142"/>
    </source>
</evidence>
<keyword evidence="6" id="KW-0378">Hydrolase</keyword>
<dbReference type="EnsemblProtists" id="EKX46892">
    <property type="protein sequence ID" value="EKX46892"/>
    <property type="gene ID" value="GUITHDRAFT_152239"/>
</dbReference>
<dbReference type="PANTHER" id="PTHR14950">
    <property type="entry name" value="DICER-RELATED"/>
    <property type="match status" value="1"/>
</dbReference>
<feature type="domain" description="DRBM" evidence="10">
    <location>
        <begin position="154"/>
        <end position="221"/>
    </location>
</feature>
<feature type="domain" description="RNase III" evidence="11">
    <location>
        <begin position="1"/>
        <end position="126"/>
    </location>
</feature>
<dbReference type="GeneID" id="17303537"/>
<dbReference type="OMA" id="KAWYLYE"/>
<dbReference type="InterPro" id="IPR000999">
    <property type="entry name" value="RNase_III_dom"/>
</dbReference>
<dbReference type="InterPro" id="IPR011907">
    <property type="entry name" value="RNase_III"/>
</dbReference>
<reference evidence="13" key="3">
    <citation type="submission" date="2016-03" db="UniProtKB">
        <authorList>
            <consortium name="EnsemblProtists"/>
        </authorList>
    </citation>
    <scope>IDENTIFICATION</scope>
</reference>
<dbReference type="GO" id="GO:0003723">
    <property type="term" value="F:RNA binding"/>
    <property type="evidence" value="ECO:0007669"/>
    <property type="project" value="UniProtKB-UniRule"/>
</dbReference>
<evidence type="ECO:0000256" key="2">
    <source>
        <dbReference type="ARBA" id="ARBA00012177"/>
    </source>
</evidence>
<dbReference type="PROSITE" id="PS00517">
    <property type="entry name" value="RNASE_3_1"/>
    <property type="match status" value="1"/>
</dbReference>
<keyword evidence="8 9" id="KW-0694">RNA-binding</keyword>
<dbReference type="EMBL" id="JH992992">
    <property type="protein sequence ID" value="EKX46892.1"/>
    <property type="molecule type" value="Genomic_DNA"/>
</dbReference>
<keyword evidence="3" id="KW-0540">Nuclease</keyword>
<comment type="catalytic activity">
    <reaction evidence="1">
        <text>Endonucleolytic cleavage to 5'-phosphomonoester.</text>
        <dbReference type="EC" id="3.1.26.3"/>
    </reaction>
</comment>
<evidence type="ECO:0000313" key="12">
    <source>
        <dbReference type="EMBL" id="EKX46892.1"/>
    </source>
</evidence>
<dbReference type="GO" id="GO:0004525">
    <property type="term" value="F:ribonuclease III activity"/>
    <property type="evidence" value="ECO:0007669"/>
    <property type="project" value="UniProtKB-EC"/>
</dbReference>
<dbReference type="SUPFAM" id="SSF69065">
    <property type="entry name" value="RNase III domain-like"/>
    <property type="match status" value="1"/>
</dbReference>
<dbReference type="PaxDb" id="55529-EKX46892"/>
<dbReference type="HOGENOM" id="CLU_000907_1_1_1"/>
<dbReference type="FunFam" id="1.10.1520.10:FF:000001">
    <property type="entry name" value="Ribonuclease 3"/>
    <property type="match status" value="1"/>
</dbReference>
<dbReference type="EC" id="3.1.26.3" evidence="2"/>
<reference evidence="14" key="2">
    <citation type="submission" date="2012-11" db="EMBL/GenBank/DDBJ databases">
        <authorList>
            <person name="Kuo A."/>
            <person name="Curtis B.A."/>
            <person name="Tanifuji G."/>
            <person name="Burki F."/>
            <person name="Gruber A."/>
            <person name="Irimia M."/>
            <person name="Maruyama S."/>
            <person name="Arias M.C."/>
            <person name="Ball S.G."/>
            <person name="Gile G.H."/>
            <person name="Hirakawa Y."/>
            <person name="Hopkins J.F."/>
            <person name="Rensing S.A."/>
            <person name="Schmutz J."/>
            <person name="Symeonidi A."/>
            <person name="Elias M."/>
            <person name="Eveleigh R.J."/>
            <person name="Herman E.K."/>
            <person name="Klute M.J."/>
            <person name="Nakayama T."/>
            <person name="Obornik M."/>
            <person name="Reyes-Prieto A."/>
            <person name="Armbrust E.V."/>
            <person name="Aves S.J."/>
            <person name="Beiko R.G."/>
            <person name="Coutinho P."/>
            <person name="Dacks J.B."/>
            <person name="Durnford D.G."/>
            <person name="Fast N.M."/>
            <person name="Green B.R."/>
            <person name="Grisdale C."/>
            <person name="Hempe F."/>
            <person name="Henrissat B."/>
            <person name="Hoppner M.P."/>
            <person name="Ishida K.-I."/>
            <person name="Kim E."/>
            <person name="Koreny L."/>
            <person name="Kroth P.G."/>
            <person name="Liu Y."/>
            <person name="Malik S.-B."/>
            <person name="Maier U.G."/>
            <person name="McRose D."/>
            <person name="Mock T."/>
            <person name="Neilson J.A."/>
            <person name="Onodera N.T."/>
            <person name="Poole A.M."/>
            <person name="Pritham E.J."/>
            <person name="Richards T.A."/>
            <person name="Rocap G."/>
            <person name="Roy S.W."/>
            <person name="Sarai C."/>
            <person name="Schaack S."/>
            <person name="Shirato S."/>
            <person name="Slamovits C.H."/>
            <person name="Spencer D.F."/>
            <person name="Suzuki S."/>
            <person name="Worden A.Z."/>
            <person name="Zauner S."/>
            <person name="Barry K."/>
            <person name="Bell C."/>
            <person name="Bharti A.K."/>
            <person name="Crow J.A."/>
            <person name="Grimwood J."/>
            <person name="Kramer R."/>
            <person name="Lindquist E."/>
            <person name="Lucas S."/>
            <person name="Salamov A."/>
            <person name="McFadden G.I."/>
            <person name="Lane C.E."/>
            <person name="Keeling P.J."/>
            <person name="Gray M.W."/>
            <person name="Grigoriev I.V."/>
            <person name="Archibald J.M."/>
        </authorList>
    </citation>
    <scope>NUCLEOTIDE SEQUENCE</scope>
    <source>
        <strain evidence="14">CCMP2712</strain>
    </source>
</reference>